<dbReference type="Gene3D" id="3.90.110.10">
    <property type="entry name" value="Lactate dehydrogenase/glycoside hydrolase, family 4, C-terminal"/>
    <property type="match status" value="1"/>
</dbReference>
<comment type="caution">
    <text evidence="2">The sequence shown here is derived from an EMBL/GenBank/DDBJ whole genome shotgun (WGS) entry which is preliminary data.</text>
</comment>
<feature type="compositionally biased region" description="Basic and acidic residues" evidence="1">
    <location>
        <begin position="473"/>
        <end position="490"/>
    </location>
</feature>
<dbReference type="GO" id="GO:0045197">
    <property type="term" value="P:establishment or maintenance of epithelial cell apical/basal polarity"/>
    <property type="evidence" value="ECO:0007669"/>
    <property type="project" value="TreeGrafter"/>
</dbReference>
<dbReference type="GO" id="GO:0031594">
    <property type="term" value="C:neuromuscular junction"/>
    <property type="evidence" value="ECO:0007669"/>
    <property type="project" value="TreeGrafter"/>
</dbReference>
<dbReference type="Proteomes" id="UP001177744">
    <property type="component" value="Unassembled WGS sequence"/>
</dbReference>
<dbReference type="GO" id="GO:0098839">
    <property type="term" value="C:postsynaptic density membrane"/>
    <property type="evidence" value="ECO:0007669"/>
    <property type="project" value="TreeGrafter"/>
</dbReference>
<dbReference type="GO" id="GO:0043005">
    <property type="term" value="C:neuron projection"/>
    <property type="evidence" value="ECO:0007669"/>
    <property type="project" value="TreeGrafter"/>
</dbReference>
<feature type="region of interest" description="Disordered" evidence="1">
    <location>
        <begin position="1"/>
        <end position="23"/>
    </location>
</feature>
<dbReference type="GO" id="GO:0016323">
    <property type="term" value="C:basolateral plasma membrane"/>
    <property type="evidence" value="ECO:0007669"/>
    <property type="project" value="TreeGrafter"/>
</dbReference>
<organism evidence="2 3">
    <name type="scientific">Cnephaeus nilssonii</name>
    <name type="common">Northern bat</name>
    <name type="synonym">Eptesicus nilssonii</name>
    <dbReference type="NCBI Taxonomy" id="3371016"/>
    <lineage>
        <taxon>Eukaryota</taxon>
        <taxon>Metazoa</taxon>
        <taxon>Chordata</taxon>
        <taxon>Craniata</taxon>
        <taxon>Vertebrata</taxon>
        <taxon>Euteleostomi</taxon>
        <taxon>Mammalia</taxon>
        <taxon>Eutheria</taxon>
        <taxon>Laurasiatheria</taxon>
        <taxon>Chiroptera</taxon>
        <taxon>Yangochiroptera</taxon>
        <taxon>Vespertilionidae</taxon>
        <taxon>Cnephaeus</taxon>
    </lineage>
</organism>
<evidence type="ECO:0000313" key="2">
    <source>
        <dbReference type="EMBL" id="KAK1336184.1"/>
    </source>
</evidence>
<evidence type="ECO:0000313" key="3">
    <source>
        <dbReference type="Proteomes" id="UP001177744"/>
    </source>
</evidence>
<name>A0AA40HRV3_CNENI</name>
<dbReference type="GO" id="GO:0035255">
    <property type="term" value="F:ionotropic glutamate receptor binding"/>
    <property type="evidence" value="ECO:0007669"/>
    <property type="project" value="TreeGrafter"/>
</dbReference>
<dbReference type="EMBL" id="JAULJE010000013">
    <property type="protein sequence ID" value="KAK1336184.1"/>
    <property type="molecule type" value="Genomic_DNA"/>
</dbReference>
<feature type="region of interest" description="Disordered" evidence="1">
    <location>
        <begin position="470"/>
        <end position="519"/>
    </location>
</feature>
<proteinExistence type="predicted"/>
<dbReference type="GO" id="GO:0007268">
    <property type="term" value="P:chemical synaptic transmission"/>
    <property type="evidence" value="ECO:0007669"/>
    <property type="project" value="TreeGrafter"/>
</dbReference>
<keyword evidence="3" id="KW-1185">Reference proteome</keyword>
<dbReference type="GO" id="GO:0099072">
    <property type="term" value="P:regulation of postsynaptic membrane neurotransmitter receptor levels"/>
    <property type="evidence" value="ECO:0007669"/>
    <property type="project" value="TreeGrafter"/>
</dbReference>
<dbReference type="InterPro" id="IPR050614">
    <property type="entry name" value="Synaptic_Scaffolding_LAP-MAGUK"/>
</dbReference>
<accession>A0AA40HRV3</accession>
<dbReference type="InterPro" id="IPR015955">
    <property type="entry name" value="Lactate_DH/Glyco_Ohase_4_C"/>
</dbReference>
<dbReference type="GO" id="GO:0019901">
    <property type="term" value="F:protein kinase binding"/>
    <property type="evidence" value="ECO:0007669"/>
    <property type="project" value="TreeGrafter"/>
</dbReference>
<dbReference type="AlphaFoldDB" id="A0AA40HRV3"/>
<dbReference type="GO" id="GO:0043113">
    <property type="term" value="P:receptor clustering"/>
    <property type="evidence" value="ECO:0007669"/>
    <property type="project" value="TreeGrafter"/>
</dbReference>
<reference evidence="2" key="1">
    <citation type="submission" date="2023-06" db="EMBL/GenBank/DDBJ databases">
        <title>Reference genome for the Northern bat (Eptesicus nilssonii), a most northern bat species.</title>
        <authorList>
            <person name="Laine V.N."/>
            <person name="Pulliainen A.T."/>
            <person name="Lilley T.M."/>
        </authorList>
    </citation>
    <scope>NUCLEOTIDE SEQUENCE</scope>
    <source>
        <strain evidence="2">BLF_Eptnil</strain>
        <tissue evidence="2">Kidney</tissue>
    </source>
</reference>
<gene>
    <name evidence="2" type="ORF">QTO34_003987</name>
</gene>
<dbReference type="PANTHER" id="PTHR23119:SF6">
    <property type="entry name" value="DISKS LARGE HOMOLOG 2"/>
    <property type="match status" value="1"/>
</dbReference>
<dbReference type="SUPFAM" id="SSF50156">
    <property type="entry name" value="PDZ domain-like"/>
    <property type="match status" value="1"/>
</dbReference>
<dbReference type="Gene3D" id="2.30.42.10">
    <property type="match status" value="1"/>
</dbReference>
<protein>
    <submittedName>
        <fullName evidence="2">Uncharacterized protein</fullName>
    </submittedName>
</protein>
<dbReference type="GO" id="GO:0097120">
    <property type="term" value="P:receptor localization to synapse"/>
    <property type="evidence" value="ECO:0007669"/>
    <property type="project" value="TreeGrafter"/>
</dbReference>
<dbReference type="GO" id="GO:0016616">
    <property type="term" value="F:oxidoreductase activity, acting on the CH-OH group of donors, NAD or NADP as acceptor"/>
    <property type="evidence" value="ECO:0007669"/>
    <property type="project" value="InterPro"/>
</dbReference>
<sequence length="738" mass="81110">MSGGRSSLAAWSSRTPAGLTGPDTAAAVERGGWICPLRRRIQPHCSSGQARTLQQSYIACYTPNACSHKSYFSLAGMAQWLTYEPEDHQFDSRGRPSLGLNWPFTPISKMASVKCEFMTNFTSEEVIHHNNDEHAFVDTDEANGRGGTVDFKCDSPFMNNAKYCCHKNCLVTENTSFSDYCSSKVLCGMHEEVSLSIPYILGNGITDLIKLKLNPEKEAHLKKGADAQHRSCPMAVSALPHGSTAQPEAGLMAGERSGGGRSLSCLHGSAKEQQAERPYCVLHAITKLDLQQLCEMGVLIILFLYNKTLRANQVNGIDLRGASHEQAAAALKGAGQTVTIIAQYQPEDPPTPDSPHTALVHSSLPVLEPKNGVKRPGSSTELMAAELLTSSPEKDEPEFFSSWMMVSSLLLACVEPRLGISRVRPLVARIQAVSWCRSWEWCSQIWVPSTSAAVGVLRISVASLSGWVSPQKSTERHRNQTDKDTEKLDDGPVPTSGSDPLRPKVLRGSHSPPNGGFYAPPDGGYQASLALLHPWGVPQGCNLWSSRHVYRPLFGHSHESPNGCQTKISREIKSHLVNFKRFGANSSRYNKFCSQGIGIDINLESQGSPSEAEAKAVMTYESCFLLKEAPLSALLSLLWADGAQWSRQHTKLPLVRGHSGGDFVASRAVHIHDGLRLLFAFSRRWRLLKGLVPERKGIQLPRFPFRSLVHQAFQKPPPRRKLLKGLVPEWTGTQLPRF</sequence>
<evidence type="ECO:0000256" key="1">
    <source>
        <dbReference type="SAM" id="MobiDB-lite"/>
    </source>
</evidence>
<dbReference type="PANTHER" id="PTHR23119">
    <property type="entry name" value="DISCS LARGE"/>
    <property type="match status" value="1"/>
</dbReference>
<dbReference type="InterPro" id="IPR036034">
    <property type="entry name" value="PDZ_sf"/>
</dbReference>
<dbReference type="GO" id="GO:0098609">
    <property type="term" value="P:cell-cell adhesion"/>
    <property type="evidence" value="ECO:0007669"/>
    <property type="project" value="TreeGrafter"/>
</dbReference>